<reference evidence="2 3" key="1">
    <citation type="submission" date="2018-09" db="EMBL/GenBank/DDBJ databases">
        <title>A high-quality reference genome of wild soybean provides a powerful tool to mine soybean genomes.</title>
        <authorList>
            <person name="Xie M."/>
            <person name="Chung C.Y.L."/>
            <person name="Li M.-W."/>
            <person name="Wong F.-L."/>
            <person name="Chan T.-F."/>
            <person name="Lam H.-M."/>
        </authorList>
    </citation>
    <scope>NUCLEOTIDE SEQUENCE [LARGE SCALE GENOMIC DNA]</scope>
    <source>
        <strain evidence="3">cv. W05</strain>
        <tissue evidence="2">Hypocotyl of etiolated seedlings</tissue>
    </source>
</reference>
<feature type="compositionally biased region" description="Polar residues" evidence="1">
    <location>
        <begin position="7"/>
        <end position="20"/>
    </location>
</feature>
<protein>
    <submittedName>
        <fullName evidence="2">Uncharacterized protein</fullName>
    </submittedName>
</protein>
<dbReference type="Pfam" id="PF03087">
    <property type="entry name" value="BPS1"/>
    <property type="match status" value="1"/>
</dbReference>
<name>A0A445KUK0_GLYSO</name>
<dbReference type="GO" id="GO:0048367">
    <property type="term" value="P:shoot system development"/>
    <property type="evidence" value="ECO:0007669"/>
    <property type="project" value="InterPro"/>
</dbReference>
<evidence type="ECO:0000256" key="1">
    <source>
        <dbReference type="SAM" id="MobiDB-lite"/>
    </source>
</evidence>
<dbReference type="Proteomes" id="UP000289340">
    <property type="component" value="Chromosome 4"/>
</dbReference>
<organism evidence="2 3">
    <name type="scientific">Glycine soja</name>
    <name type="common">Wild soybean</name>
    <dbReference type="NCBI Taxonomy" id="3848"/>
    <lineage>
        <taxon>Eukaryota</taxon>
        <taxon>Viridiplantae</taxon>
        <taxon>Streptophyta</taxon>
        <taxon>Embryophyta</taxon>
        <taxon>Tracheophyta</taxon>
        <taxon>Spermatophyta</taxon>
        <taxon>Magnoliopsida</taxon>
        <taxon>eudicotyledons</taxon>
        <taxon>Gunneridae</taxon>
        <taxon>Pentapetalae</taxon>
        <taxon>rosids</taxon>
        <taxon>fabids</taxon>
        <taxon>Fabales</taxon>
        <taxon>Fabaceae</taxon>
        <taxon>Papilionoideae</taxon>
        <taxon>50 kb inversion clade</taxon>
        <taxon>NPAAA clade</taxon>
        <taxon>indigoferoid/millettioid clade</taxon>
        <taxon>Phaseoleae</taxon>
        <taxon>Glycine</taxon>
        <taxon>Glycine subgen. Soja</taxon>
    </lineage>
</organism>
<dbReference type="AlphaFoldDB" id="A0A445KUK0"/>
<keyword evidence="3" id="KW-1185">Reference proteome</keyword>
<dbReference type="EMBL" id="QZWG01000004">
    <property type="protein sequence ID" value="RZC14453.1"/>
    <property type="molecule type" value="Genomic_DNA"/>
</dbReference>
<evidence type="ECO:0000313" key="2">
    <source>
        <dbReference type="EMBL" id="RZC14453.1"/>
    </source>
</evidence>
<dbReference type="GO" id="GO:0048364">
    <property type="term" value="P:root development"/>
    <property type="evidence" value="ECO:0007669"/>
    <property type="project" value="InterPro"/>
</dbReference>
<gene>
    <name evidence="2" type="ORF">D0Y65_008433</name>
</gene>
<comment type="caution">
    <text evidence="2">The sequence shown here is derived from an EMBL/GenBank/DDBJ whole genome shotgun (WGS) entry which is preliminary data.</text>
</comment>
<evidence type="ECO:0000313" key="3">
    <source>
        <dbReference type="Proteomes" id="UP000289340"/>
    </source>
</evidence>
<sequence length="333" mass="37412">MAPVETSIKSSLHSRSNSLPNAPHPILSQVEVHLHRLKKDPEATTSLSSSSSSISHRLNDLQDLQESADKLLQLTISQQGLAQECRSKQIDELLDRSLRLLDICSTIKDCLLQSKDSMHELGSVIRRKRDAETGFTTEGGKYLACRKKMKRAIAKALRDLKAIQNKFTVSSSNKDEETSSMLSFLKEAEMVTMSSFESLLIFIIGPKGQLKQSRWSVISKLVQPKRISCDSEVSDTNKFKMVDKVLKLLIGSKPSSTENFQSHVQNLELCIQDIEVGVERLSRQLIRTRAANGMSRLLTDTHLEDYYTGLNWTIKEEQMINNFKADASLNSSL</sequence>
<dbReference type="PANTHER" id="PTHR33070">
    <property type="entry name" value="OS06G0725500 PROTEIN"/>
    <property type="match status" value="1"/>
</dbReference>
<dbReference type="InterPro" id="IPR004320">
    <property type="entry name" value="BPS1_pln"/>
</dbReference>
<accession>A0A445KUK0</accession>
<proteinExistence type="predicted"/>
<feature type="region of interest" description="Disordered" evidence="1">
    <location>
        <begin position="1"/>
        <end position="24"/>
    </location>
</feature>
<dbReference type="PANTHER" id="PTHR33070:SF129">
    <property type="entry name" value="DUF241 DOMAIN PROTEIN"/>
    <property type="match status" value="1"/>
</dbReference>